<dbReference type="GO" id="GO:0005634">
    <property type="term" value="C:nucleus"/>
    <property type="evidence" value="ECO:0007669"/>
    <property type="project" value="TreeGrafter"/>
</dbReference>
<name>A0A1L8DQC0_9DIPT</name>
<organism evidence="9">
    <name type="scientific">Nyssomyia neivai</name>
    <dbReference type="NCBI Taxonomy" id="330878"/>
    <lineage>
        <taxon>Eukaryota</taxon>
        <taxon>Metazoa</taxon>
        <taxon>Ecdysozoa</taxon>
        <taxon>Arthropoda</taxon>
        <taxon>Hexapoda</taxon>
        <taxon>Insecta</taxon>
        <taxon>Pterygota</taxon>
        <taxon>Neoptera</taxon>
        <taxon>Endopterygota</taxon>
        <taxon>Diptera</taxon>
        <taxon>Nematocera</taxon>
        <taxon>Psychodoidea</taxon>
        <taxon>Psychodidae</taxon>
        <taxon>Nyssomyia</taxon>
    </lineage>
</organism>
<feature type="domain" description="ENPP1-3/EXOG-like endonuclease/phosphodiesterase" evidence="7">
    <location>
        <begin position="130"/>
        <end position="346"/>
    </location>
</feature>
<feature type="chain" id="PRO_5012656888" evidence="6">
    <location>
        <begin position="22"/>
        <end position="400"/>
    </location>
</feature>
<proteinExistence type="inferred from homology"/>
<dbReference type="GO" id="GO:0004521">
    <property type="term" value="F:RNA endonuclease activity"/>
    <property type="evidence" value="ECO:0007669"/>
    <property type="project" value="TreeGrafter"/>
</dbReference>
<feature type="binding site" evidence="5">
    <location>
        <position position="242"/>
    </location>
    <ligand>
        <name>Mg(2+)</name>
        <dbReference type="ChEBI" id="CHEBI:18420"/>
        <note>catalytic</note>
    </ligand>
</feature>
<dbReference type="InterPro" id="IPR044925">
    <property type="entry name" value="His-Me_finger_sf"/>
</dbReference>
<dbReference type="GO" id="GO:0006309">
    <property type="term" value="P:apoptotic DNA fragmentation"/>
    <property type="evidence" value="ECO:0007669"/>
    <property type="project" value="TreeGrafter"/>
</dbReference>
<accession>A0A1L8DQC0</accession>
<dbReference type="Gene3D" id="3.40.570.10">
    <property type="entry name" value="Extracellular Endonuclease, subunit A"/>
    <property type="match status" value="1"/>
</dbReference>
<feature type="signal peptide" evidence="6">
    <location>
        <begin position="1"/>
        <end position="21"/>
    </location>
</feature>
<dbReference type="GO" id="GO:0003676">
    <property type="term" value="F:nucleic acid binding"/>
    <property type="evidence" value="ECO:0007669"/>
    <property type="project" value="InterPro"/>
</dbReference>
<sequence>MTHLHTFVLAITFISLNGIYGVPESCKISLPGGIPQHGEPVYLRTTKNGSLRALQPTGHTTSIPIGESVSIFCPNDEQKIQKVTCGRNFDLTKYICTGSTTTETIETHEECGGSGKWYKIGIPLPKGDFHTIYRTCFDRKHLTPIYSFHILNGKAVGYHVKHIRGSFRTTKGVYGKVRIDNLYKTHISRFKKVFGSTQTFFRKPLFFLSRGHLSPEVDFTFGTEQHATEIYLNTAPQYQTINQGSWLNVEKHVRNLAGILQENLPVVTGILGLLHLKNKRTEQDIYLGDGVVPVPEMFWKAVFNPKTFEAIVFVGSNNPHTKTFNPGCQDVCDAAGYGDSQHPKQKFDNPSSGLTICCKLMEFIEKSNVILPEELNYKKYNKILKLPKSSGNKENSAKRG</sequence>
<evidence type="ECO:0000259" key="7">
    <source>
        <dbReference type="SMART" id="SM00477"/>
    </source>
</evidence>
<dbReference type="InterPro" id="IPR044929">
    <property type="entry name" value="DNA/RNA_non-sp_Endonuclease_sf"/>
</dbReference>
<evidence type="ECO:0000256" key="5">
    <source>
        <dbReference type="PIRSR" id="PIRSR640255-2"/>
    </source>
</evidence>
<feature type="active site" description="Proton acceptor" evidence="4">
    <location>
        <position position="212"/>
    </location>
</feature>
<dbReference type="SUPFAM" id="SSF54060">
    <property type="entry name" value="His-Me finger endonucleases"/>
    <property type="match status" value="1"/>
</dbReference>
<dbReference type="InterPro" id="IPR040255">
    <property type="entry name" value="Non-specific_endonuclease"/>
</dbReference>
<protein>
    <submittedName>
        <fullName evidence="9">Putative endonuclease</fullName>
    </submittedName>
</protein>
<comment type="similarity">
    <text evidence="1">Belongs to the DNA/RNA non-specific endonuclease family.</text>
</comment>
<evidence type="ECO:0000259" key="8">
    <source>
        <dbReference type="SMART" id="SM00892"/>
    </source>
</evidence>
<dbReference type="InterPro" id="IPR001604">
    <property type="entry name" value="Endo_G_ENPP1-like_dom"/>
</dbReference>
<dbReference type="PANTHER" id="PTHR13966">
    <property type="entry name" value="ENDONUCLEASE RELATED"/>
    <property type="match status" value="1"/>
</dbReference>
<evidence type="ECO:0000256" key="3">
    <source>
        <dbReference type="ARBA" id="ARBA00022759"/>
    </source>
</evidence>
<dbReference type="InterPro" id="IPR020821">
    <property type="entry name" value="ENPP1-3/EXOG-like_nuc-like"/>
</dbReference>
<dbReference type="SMART" id="SM00892">
    <property type="entry name" value="Endonuclease_NS"/>
    <property type="match status" value="1"/>
</dbReference>
<dbReference type="GO" id="GO:0000014">
    <property type="term" value="F:single-stranded DNA endodeoxyribonuclease activity"/>
    <property type="evidence" value="ECO:0007669"/>
    <property type="project" value="TreeGrafter"/>
</dbReference>
<evidence type="ECO:0000256" key="6">
    <source>
        <dbReference type="SAM" id="SignalP"/>
    </source>
</evidence>
<dbReference type="GO" id="GO:0005743">
    <property type="term" value="C:mitochondrial inner membrane"/>
    <property type="evidence" value="ECO:0007669"/>
    <property type="project" value="TreeGrafter"/>
</dbReference>
<dbReference type="Pfam" id="PF01223">
    <property type="entry name" value="Endonuclease_NS"/>
    <property type="match status" value="1"/>
</dbReference>
<keyword evidence="6" id="KW-0732">Signal</keyword>
<keyword evidence="3 9" id="KW-0378">Hydrolase</keyword>
<dbReference type="SMART" id="SM00477">
    <property type="entry name" value="NUC"/>
    <property type="match status" value="1"/>
</dbReference>
<evidence type="ECO:0000256" key="2">
    <source>
        <dbReference type="ARBA" id="ARBA00022722"/>
    </source>
</evidence>
<dbReference type="GO" id="GO:0046872">
    <property type="term" value="F:metal ion binding"/>
    <property type="evidence" value="ECO:0007669"/>
    <property type="project" value="UniProtKB-KW"/>
</dbReference>
<reference evidence="9" key="1">
    <citation type="submission" date="2016-12" db="EMBL/GenBank/DDBJ databases">
        <title>An insight into the sialome and mialome of the sand fly, Nyssomyia neivai.</title>
        <authorList>
            <person name="Sebastian V."/>
            <person name="Goulart T.M."/>
            <person name="Oliveira W."/>
            <person name="Calvo E."/>
            <person name="Oliveira L.F."/>
            <person name="Pinto M.C."/>
            <person name="Rosselino A.M."/>
            <person name="Ribeiro J.M."/>
        </authorList>
    </citation>
    <scope>NUCLEOTIDE SEQUENCE</scope>
</reference>
<dbReference type="AlphaFoldDB" id="A0A1L8DQC0"/>
<keyword evidence="3 9" id="KW-0255">Endonuclease</keyword>
<evidence type="ECO:0000256" key="1">
    <source>
        <dbReference type="ARBA" id="ARBA00010052"/>
    </source>
</evidence>
<keyword evidence="5" id="KW-0479">Metal-binding</keyword>
<evidence type="ECO:0000256" key="4">
    <source>
        <dbReference type="PIRSR" id="PIRSR640255-1"/>
    </source>
</evidence>
<feature type="domain" description="DNA/RNA non-specific endonuclease/pyrophosphatase/phosphodiesterase" evidence="8">
    <location>
        <begin position="129"/>
        <end position="363"/>
    </location>
</feature>
<evidence type="ECO:0000313" key="9">
    <source>
        <dbReference type="EMBL" id="JAV08642.1"/>
    </source>
</evidence>
<dbReference type="EMBL" id="GFDF01005442">
    <property type="protein sequence ID" value="JAV08642.1"/>
    <property type="molecule type" value="Transcribed_RNA"/>
</dbReference>
<keyword evidence="2" id="KW-0540">Nuclease</keyword>
<dbReference type="PANTHER" id="PTHR13966:SF17">
    <property type="entry name" value="ENDONUCLEASE-RELATED"/>
    <property type="match status" value="1"/>
</dbReference>